<gene>
    <name evidence="1" type="ORF">DTO57_02520</name>
</gene>
<evidence type="ECO:0000313" key="2">
    <source>
        <dbReference type="Proteomes" id="UP000253508"/>
    </source>
</evidence>
<name>A0A367Y7B3_9MICO</name>
<reference evidence="1 2" key="1">
    <citation type="submission" date="2018-07" db="EMBL/GenBank/DDBJ databases">
        <title>Microbacterium endoborsara sp. nov., a novel actinobacterium isolated from Borszczowia aralocaspica.</title>
        <authorList>
            <person name="An D."/>
        </authorList>
    </citation>
    <scope>NUCLEOTIDE SEQUENCE [LARGE SCALE GENOMIC DNA]</scope>
    <source>
        <strain evidence="1 2">C1.15228</strain>
    </source>
</reference>
<dbReference type="OrthoDB" id="5069393at2"/>
<comment type="caution">
    <text evidence="1">The sequence shown here is derived from an EMBL/GenBank/DDBJ whole genome shotgun (WGS) entry which is preliminary data.</text>
</comment>
<dbReference type="EMBL" id="QORO01000001">
    <property type="protein sequence ID" value="RCK61529.1"/>
    <property type="molecule type" value="Genomic_DNA"/>
</dbReference>
<proteinExistence type="predicted"/>
<sequence>MTTSTRTRIAAPDESESAAQLIQLGLAMDPEARSETLARLIAASLHDGPGTALYAFANGIGFNAQAMLDELNSLCVPLEQECWVDALGRHIFFNVKKGA</sequence>
<accession>A0A367Y7B3</accession>
<organism evidence="1 2">
    <name type="scientific">Microbacterium sorbitolivorans</name>
    <dbReference type="NCBI Taxonomy" id="1867410"/>
    <lineage>
        <taxon>Bacteria</taxon>
        <taxon>Bacillati</taxon>
        <taxon>Actinomycetota</taxon>
        <taxon>Actinomycetes</taxon>
        <taxon>Micrococcales</taxon>
        <taxon>Microbacteriaceae</taxon>
        <taxon>Microbacterium</taxon>
    </lineage>
</organism>
<protein>
    <submittedName>
        <fullName evidence="1">Uncharacterized protein</fullName>
    </submittedName>
</protein>
<dbReference type="RefSeq" id="WP_114116632.1">
    <property type="nucleotide sequence ID" value="NZ_BMHU01000001.1"/>
</dbReference>
<dbReference type="AlphaFoldDB" id="A0A367Y7B3"/>
<keyword evidence="2" id="KW-1185">Reference proteome</keyword>
<dbReference type="Proteomes" id="UP000253508">
    <property type="component" value="Unassembled WGS sequence"/>
</dbReference>
<evidence type="ECO:0000313" key="1">
    <source>
        <dbReference type="EMBL" id="RCK61529.1"/>
    </source>
</evidence>